<comment type="catalytic activity">
    <reaction evidence="11">
        <text>Selective cleavage of 103-Arg-|-Ser-104 and 124-Ile-|-Ile-125 bonds in Limulus clotting factor B to form activated factor B. Cleavage of -Pro-Arg-|-Xaa- bonds in synthetic substrates.</text>
        <dbReference type="EC" id="3.4.21.84"/>
    </reaction>
</comment>
<protein>
    <recommendedName>
        <fullName evidence="12">limulus clotting factor C</fullName>
        <ecNumber evidence="12">3.4.21.84</ecNumber>
    </recommendedName>
</protein>
<evidence type="ECO:0000256" key="3">
    <source>
        <dbReference type="ARBA" id="ARBA00022670"/>
    </source>
</evidence>
<evidence type="ECO:0000313" key="15">
    <source>
        <dbReference type="EMBL" id="KAH9376277.1"/>
    </source>
</evidence>
<dbReference type="InterPro" id="IPR033116">
    <property type="entry name" value="TRYPSIN_SER"/>
</dbReference>
<dbReference type="PROSITE" id="PS00135">
    <property type="entry name" value="TRYPSIN_SER"/>
    <property type="match status" value="1"/>
</dbReference>
<keyword evidence="5" id="KW-0430">Lectin</keyword>
<dbReference type="GO" id="GO:0042381">
    <property type="term" value="P:hemolymph coagulation"/>
    <property type="evidence" value="ECO:0007669"/>
    <property type="project" value="UniProtKB-KW"/>
</dbReference>
<evidence type="ECO:0000259" key="14">
    <source>
        <dbReference type="PROSITE" id="PS50240"/>
    </source>
</evidence>
<dbReference type="AlphaFoldDB" id="A0A9J6GL01"/>
<keyword evidence="7" id="KW-0353">Hemolymph clotting</keyword>
<evidence type="ECO:0000256" key="4">
    <source>
        <dbReference type="ARBA" id="ARBA00022729"/>
    </source>
</evidence>
<dbReference type="InterPro" id="IPR018114">
    <property type="entry name" value="TRYPSIN_HIS"/>
</dbReference>
<dbReference type="GO" id="GO:0007155">
    <property type="term" value="P:cell adhesion"/>
    <property type="evidence" value="ECO:0007669"/>
    <property type="project" value="UniProtKB-KW"/>
</dbReference>
<dbReference type="OrthoDB" id="5979691at2759"/>
<evidence type="ECO:0000256" key="9">
    <source>
        <dbReference type="ARBA" id="ARBA00022889"/>
    </source>
</evidence>
<sequence length="306" mass="33693">MLQELKMRLMNVHQCVKSFDVSLYEESLCAPHDYGSLCTDDANCGQTPIPPKLDEEDRIFGGSVAVPGSWPWHAGIFTNELFPKHICSGALISDRHVITAAHCLLKKTSKMLRIHLGAHDRGSVEAEAVSVAVDEVCFHKEYKPPHTNDIAILTLKEAVNFTKTIGPVCLPKAMHELPENTDAYVTGWGRHKAGSDELAPQLKQLRTRTMWHKTCILDYDAPVPESVLCTGHDFGSSCKGDSGGPLVWYSGSAWTLEGVVSGGPVKCANPDDPLLFTKVSHQIDPFILPYLRAKDVAEKHQICKIL</sequence>
<evidence type="ECO:0000256" key="11">
    <source>
        <dbReference type="ARBA" id="ARBA00052079"/>
    </source>
</evidence>
<evidence type="ECO:0000256" key="6">
    <source>
        <dbReference type="ARBA" id="ARBA00022801"/>
    </source>
</evidence>
<evidence type="ECO:0000256" key="7">
    <source>
        <dbReference type="ARBA" id="ARBA00022820"/>
    </source>
</evidence>
<dbReference type="VEuPathDB" id="VectorBase:HLOH_043443"/>
<keyword evidence="8 13" id="KW-0720">Serine protease</keyword>
<dbReference type="InterPro" id="IPR001314">
    <property type="entry name" value="Peptidase_S1A"/>
</dbReference>
<dbReference type="PROSITE" id="PS50240">
    <property type="entry name" value="TRYPSIN_DOM"/>
    <property type="match status" value="1"/>
</dbReference>
<dbReference type="GO" id="GO:0004252">
    <property type="term" value="F:serine-type endopeptidase activity"/>
    <property type="evidence" value="ECO:0007669"/>
    <property type="project" value="InterPro"/>
</dbReference>
<dbReference type="PANTHER" id="PTHR24252">
    <property type="entry name" value="ACROSIN-RELATED"/>
    <property type="match status" value="1"/>
</dbReference>
<keyword evidence="3 13" id="KW-0645">Protease</keyword>
<evidence type="ECO:0000256" key="2">
    <source>
        <dbReference type="ARBA" id="ARBA00022659"/>
    </source>
</evidence>
<evidence type="ECO:0000256" key="13">
    <source>
        <dbReference type="RuleBase" id="RU363034"/>
    </source>
</evidence>
<evidence type="ECO:0000313" key="16">
    <source>
        <dbReference type="Proteomes" id="UP000821853"/>
    </source>
</evidence>
<reference evidence="15 16" key="1">
    <citation type="journal article" date="2020" name="Cell">
        <title>Large-Scale Comparative Analyses of Tick Genomes Elucidate Their Genetic Diversity and Vector Capacities.</title>
        <authorList>
            <consortium name="Tick Genome and Microbiome Consortium (TIGMIC)"/>
            <person name="Jia N."/>
            <person name="Wang J."/>
            <person name="Shi W."/>
            <person name="Du L."/>
            <person name="Sun Y."/>
            <person name="Zhan W."/>
            <person name="Jiang J.F."/>
            <person name="Wang Q."/>
            <person name="Zhang B."/>
            <person name="Ji P."/>
            <person name="Bell-Sakyi L."/>
            <person name="Cui X.M."/>
            <person name="Yuan T.T."/>
            <person name="Jiang B.G."/>
            <person name="Yang W.F."/>
            <person name="Lam T.T."/>
            <person name="Chang Q.C."/>
            <person name="Ding S.J."/>
            <person name="Wang X.J."/>
            <person name="Zhu J.G."/>
            <person name="Ruan X.D."/>
            <person name="Zhao L."/>
            <person name="Wei J.T."/>
            <person name="Ye R.Z."/>
            <person name="Que T.C."/>
            <person name="Du C.H."/>
            <person name="Zhou Y.H."/>
            <person name="Cheng J.X."/>
            <person name="Dai P.F."/>
            <person name="Guo W.B."/>
            <person name="Han X.H."/>
            <person name="Huang E.J."/>
            <person name="Li L.F."/>
            <person name="Wei W."/>
            <person name="Gao Y.C."/>
            <person name="Liu J.Z."/>
            <person name="Shao H.Z."/>
            <person name="Wang X."/>
            <person name="Wang C.C."/>
            <person name="Yang T.C."/>
            <person name="Huo Q.B."/>
            <person name="Li W."/>
            <person name="Chen H.Y."/>
            <person name="Chen S.E."/>
            <person name="Zhou L.G."/>
            <person name="Ni X.B."/>
            <person name="Tian J.H."/>
            <person name="Sheng Y."/>
            <person name="Liu T."/>
            <person name="Pan Y.S."/>
            <person name="Xia L.Y."/>
            <person name="Li J."/>
            <person name="Zhao F."/>
            <person name="Cao W.C."/>
        </authorList>
    </citation>
    <scope>NUCLEOTIDE SEQUENCE [LARGE SCALE GENOMIC DNA]</scope>
    <source>
        <strain evidence="15">HaeL-2018</strain>
    </source>
</reference>
<keyword evidence="9" id="KW-0130">Cell adhesion</keyword>
<evidence type="ECO:0000256" key="12">
    <source>
        <dbReference type="ARBA" id="ARBA00066707"/>
    </source>
</evidence>
<dbReference type="EMBL" id="JABSTR010000008">
    <property type="protein sequence ID" value="KAH9376277.1"/>
    <property type="molecule type" value="Genomic_DNA"/>
</dbReference>
<gene>
    <name evidence="15" type="ORF">HPB48_022504</name>
</gene>
<keyword evidence="4" id="KW-0732">Signal</keyword>
<keyword evidence="6 13" id="KW-0378">Hydrolase</keyword>
<dbReference type="OMA" id="NCGQTPI"/>
<dbReference type="SMART" id="SM00020">
    <property type="entry name" value="Tryp_SPc"/>
    <property type="match status" value="1"/>
</dbReference>
<evidence type="ECO:0000256" key="10">
    <source>
        <dbReference type="ARBA" id="ARBA00023157"/>
    </source>
</evidence>
<keyword evidence="1" id="KW-0245">EGF-like domain</keyword>
<evidence type="ECO:0000256" key="1">
    <source>
        <dbReference type="ARBA" id="ARBA00022536"/>
    </source>
</evidence>
<dbReference type="Gene3D" id="2.40.10.10">
    <property type="entry name" value="Trypsin-like serine proteases"/>
    <property type="match status" value="1"/>
</dbReference>
<evidence type="ECO:0000256" key="8">
    <source>
        <dbReference type="ARBA" id="ARBA00022825"/>
    </source>
</evidence>
<dbReference type="CDD" id="cd00190">
    <property type="entry name" value="Tryp_SPc"/>
    <property type="match status" value="1"/>
</dbReference>
<dbReference type="InterPro" id="IPR001254">
    <property type="entry name" value="Trypsin_dom"/>
</dbReference>
<dbReference type="SUPFAM" id="SSF50494">
    <property type="entry name" value="Trypsin-like serine proteases"/>
    <property type="match status" value="1"/>
</dbReference>
<dbReference type="PANTHER" id="PTHR24252:SF7">
    <property type="entry name" value="HYALIN"/>
    <property type="match status" value="1"/>
</dbReference>
<name>A0A9J6GL01_HAELO</name>
<dbReference type="Proteomes" id="UP000821853">
    <property type="component" value="Unassembled WGS sequence"/>
</dbReference>
<keyword evidence="16" id="KW-1185">Reference proteome</keyword>
<dbReference type="GO" id="GO:0006508">
    <property type="term" value="P:proteolysis"/>
    <property type="evidence" value="ECO:0007669"/>
    <property type="project" value="UniProtKB-KW"/>
</dbReference>
<keyword evidence="2" id="KW-0768">Sushi</keyword>
<dbReference type="FunFam" id="2.40.10.10:FF:000120">
    <property type="entry name" value="Putative serine protease"/>
    <property type="match status" value="1"/>
</dbReference>
<dbReference type="InterPro" id="IPR043504">
    <property type="entry name" value="Peptidase_S1_PA_chymotrypsin"/>
</dbReference>
<accession>A0A9J6GL01</accession>
<dbReference type="Pfam" id="PF00089">
    <property type="entry name" value="Trypsin"/>
    <property type="match status" value="1"/>
</dbReference>
<dbReference type="InterPro" id="IPR009003">
    <property type="entry name" value="Peptidase_S1_PA"/>
</dbReference>
<proteinExistence type="predicted"/>
<feature type="domain" description="Peptidase S1" evidence="14">
    <location>
        <begin position="59"/>
        <end position="292"/>
    </location>
</feature>
<dbReference type="PROSITE" id="PS00134">
    <property type="entry name" value="TRYPSIN_HIS"/>
    <property type="match status" value="1"/>
</dbReference>
<dbReference type="EC" id="3.4.21.84" evidence="12"/>
<organism evidence="15 16">
    <name type="scientific">Haemaphysalis longicornis</name>
    <name type="common">Bush tick</name>
    <dbReference type="NCBI Taxonomy" id="44386"/>
    <lineage>
        <taxon>Eukaryota</taxon>
        <taxon>Metazoa</taxon>
        <taxon>Ecdysozoa</taxon>
        <taxon>Arthropoda</taxon>
        <taxon>Chelicerata</taxon>
        <taxon>Arachnida</taxon>
        <taxon>Acari</taxon>
        <taxon>Parasitiformes</taxon>
        <taxon>Ixodida</taxon>
        <taxon>Ixodoidea</taxon>
        <taxon>Ixodidae</taxon>
        <taxon>Haemaphysalinae</taxon>
        <taxon>Haemaphysalis</taxon>
    </lineage>
</organism>
<evidence type="ECO:0000256" key="5">
    <source>
        <dbReference type="ARBA" id="ARBA00022734"/>
    </source>
</evidence>
<dbReference type="PRINTS" id="PR00722">
    <property type="entry name" value="CHYMOTRYPSIN"/>
</dbReference>
<dbReference type="GO" id="GO:0030246">
    <property type="term" value="F:carbohydrate binding"/>
    <property type="evidence" value="ECO:0007669"/>
    <property type="project" value="UniProtKB-KW"/>
</dbReference>
<comment type="caution">
    <text evidence="15">The sequence shown here is derived from an EMBL/GenBank/DDBJ whole genome shotgun (WGS) entry which is preliminary data.</text>
</comment>
<keyword evidence="10" id="KW-1015">Disulfide bond</keyword>